<feature type="domain" description="Amidohydrolase-related" evidence="3">
    <location>
        <begin position="106"/>
        <end position="433"/>
    </location>
</feature>
<dbReference type="SUPFAM" id="SSF51556">
    <property type="entry name" value="Metallo-dependent hydrolases"/>
    <property type="match status" value="1"/>
</dbReference>
<dbReference type="PANTHER" id="PTHR43794">
    <property type="entry name" value="AMINOHYDROLASE SSNA-RELATED"/>
    <property type="match status" value="1"/>
</dbReference>
<dbReference type="NCBIfam" id="NF004801">
    <property type="entry name" value="PRK06151.1"/>
    <property type="match status" value="1"/>
</dbReference>
<dbReference type="OrthoDB" id="9796020at2"/>
<dbReference type="InterPro" id="IPR050287">
    <property type="entry name" value="MTA/SAH_deaminase"/>
</dbReference>
<dbReference type="InterPro" id="IPR011059">
    <property type="entry name" value="Metal-dep_hydrolase_composite"/>
</dbReference>
<name>A0A4S3MII0_9RHOB</name>
<proteinExistence type="inferred from homology"/>
<dbReference type="EMBL" id="SSND01000008">
    <property type="protein sequence ID" value="THD80838.1"/>
    <property type="molecule type" value="Genomic_DNA"/>
</dbReference>
<dbReference type="AlphaFoldDB" id="A0A4S3MII0"/>
<comment type="caution">
    <text evidence="4">The sequence shown here is derived from an EMBL/GenBank/DDBJ whole genome shotgun (WGS) entry which is preliminary data.</text>
</comment>
<dbReference type="Proteomes" id="UP000309450">
    <property type="component" value="Unassembled WGS sequence"/>
</dbReference>
<sequence>MRTLLSADWVVGFDGRDHCLIPGGEVVFSGPVIEFVGRGFPGPVDRRIDFGRAMIGPGFIDLDALGDLDTEVLCFDNGPGRKLGRIWTEEALQRGPQDAYTPEEELFKYRYAFTQLIRNGITTALPITSMLYRAWAESYDEMAGVAAIAEEIGIRAYLGPCYMSGLTYQRSDGSLAQHWDEARGLAGLADAARFIADFDGRAGGRIRAFLAPDRIETQLPSVLARTVSLQRETDVPMRLHCCQSVYEFETVLAMRGHSPLGWLESLGLLTERAILPHGIYISGHPQVSRGGDDDMQRLVASGVTVAHCPVVFARDGEALDSFSSYLAQGVRFGMGTDTHPADMVENIRLGRILSALMDGEAKATAADFYRAATLGGADALGRPNLGRLAAGARADITVFDLTGFHLGQVLDPIKAMTLAGTGRDFRASFIDGREVMADFTVAGSNVATLTAAADAQILKARAIHADRAPDRPQVQEIFRPSFRVLD</sequence>
<dbReference type="PANTHER" id="PTHR43794:SF11">
    <property type="entry name" value="AMIDOHYDROLASE-RELATED DOMAIN-CONTAINING PROTEIN"/>
    <property type="match status" value="1"/>
</dbReference>
<protein>
    <submittedName>
        <fullName evidence="4">N-ethylammeline chlorohydrolase</fullName>
    </submittedName>
</protein>
<evidence type="ECO:0000256" key="2">
    <source>
        <dbReference type="ARBA" id="ARBA00022801"/>
    </source>
</evidence>
<keyword evidence="2 4" id="KW-0378">Hydrolase</keyword>
<dbReference type="SUPFAM" id="SSF51338">
    <property type="entry name" value="Composite domain of metallo-dependent hydrolases"/>
    <property type="match status" value="1"/>
</dbReference>
<keyword evidence="5" id="KW-1185">Reference proteome</keyword>
<dbReference type="Gene3D" id="2.30.40.10">
    <property type="entry name" value="Urease, subunit C, domain 1"/>
    <property type="match status" value="1"/>
</dbReference>
<dbReference type="InterPro" id="IPR032466">
    <property type="entry name" value="Metal_Hydrolase"/>
</dbReference>
<dbReference type="GO" id="GO:0016810">
    <property type="term" value="F:hydrolase activity, acting on carbon-nitrogen (but not peptide) bonds"/>
    <property type="evidence" value="ECO:0007669"/>
    <property type="project" value="InterPro"/>
</dbReference>
<comment type="similarity">
    <text evidence="1">Belongs to the metallo-dependent hydrolases superfamily. ATZ/TRZ family.</text>
</comment>
<organism evidence="4 5">
    <name type="scientific">Aliigemmobacter aestuarii</name>
    <dbReference type="NCBI Taxonomy" id="1445661"/>
    <lineage>
        <taxon>Bacteria</taxon>
        <taxon>Pseudomonadati</taxon>
        <taxon>Pseudomonadota</taxon>
        <taxon>Alphaproteobacteria</taxon>
        <taxon>Rhodobacterales</taxon>
        <taxon>Paracoccaceae</taxon>
        <taxon>Aliigemmobacter</taxon>
    </lineage>
</organism>
<evidence type="ECO:0000259" key="3">
    <source>
        <dbReference type="Pfam" id="PF01979"/>
    </source>
</evidence>
<evidence type="ECO:0000256" key="1">
    <source>
        <dbReference type="ARBA" id="ARBA00006745"/>
    </source>
</evidence>
<evidence type="ECO:0000313" key="5">
    <source>
        <dbReference type="Proteomes" id="UP000309450"/>
    </source>
</evidence>
<dbReference type="Pfam" id="PF01979">
    <property type="entry name" value="Amidohydro_1"/>
    <property type="match status" value="1"/>
</dbReference>
<dbReference type="Gene3D" id="3.20.20.140">
    <property type="entry name" value="Metal-dependent hydrolases"/>
    <property type="match status" value="1"/>
</dbReference>
<dbReference type="InterPro" id="IPR006680">
    <property type="entry name" value="Amidohydro-rel"/>
</dbReference>
<reference evidence="4 5" key="1">
    <citation type="submission" date="2019-04" db="EMBL/GenBank/DDBJ databases">
        <title>Draft genome sequence of Gemmobacter aestuarii sp. nov.</title>
        <authorList>
            <person name="Hameed A."/>
            <person name="Lin S.-Y."/>
            <person name="Shahina M."/>
            <person name="Lai W.-A."/>
            <person name="Young C.-C."/>
        </authorList>
    </citation>
    <scope>NUCLEOTIDE SEQUENCE [LARGE SCALE GENOMIC DNA]</scope>
    <source>
        <strain evidence="4 5">CC-PW-75</strain>
    </source>
</reference>
<dbReference type="RefSeq" id="WP_136395994.1">
    <property type="nucleotide sequence ID" value="NZ_SSND01000008.1"/>
</dbReference>
<accession>A0A4S3MII0</accession>
<gene>
    <name evidence="4" type="ORF">E7811_17580</name>
</gene>
<evidence type="ECO:0000313" key="4">
    <source>
        <dbReference type="EMBL" id="THD80838.1"/>
    </source>
</evidence>